<dbReference type="HAMAP" id="MF_00055">
    <property type="entry name" value="MEMO1"/>
    <property type="match status" value="1"/>
</dbReference>
<dbReference type="Gene3D" id="3.40.830.10">
    <property type="entry name" value="LigB-like"/>
    <property type="match status" value="1"/>
</dbReference>
<organism evidence="3 4">
    <name type="scientific">Sulfurimonas diazotrophicus</name>
    <dbReference type="NCBI Taxonomy" id="3131939"/>
    <lineage>
        <taxon>Bacteria</taxon>
        <taxon>Pseudomonadati</taxon>
        <taxon>Campylobacterota</taxon>
        <taxon>Epsilonproteobacteria</taxon>
        <taxon>Campylobacterales</taxon>
        <taxon>Sulfurimonadaceae</taxon>
        <taxon>Sulfurimonas</taxon>
    </lineage>
</organism>
<gene>
    <name evidence="3" type="primary">amrB</name>
    <name evidence="3" type="ORF">WCY31_01750</name>
</gene>
<accession>A0ABZ3HA82</accession>
<dbReference type="PANTHER" id="PTHR11060:SF0">
    <property type="entry name" value="PROTEIN MEMO1"/>
    <property type="match status" value="1"/>
</dbReference>
<evidence type="ECO:0000256" key="2">
    <source>
        <dbReference type="HAMAP-Rule" id="MF_00055"/>
    </source>
</evidence>
<dbReference type="InterPro" id="IPR002737">
    <property type="entry name" value="MEMO1_fam"/>
</dbReference>
<reference evidence="3 4" key="1">
    <citation type="submission" date="2024-03" db="EMBL/GenBank/DDBJ databases">
        <title>Sulfurimonas sp. HSL3-1.</title>
        <authorList>
            <person name="Wang S."/>
        </authorList>
    </citation>
    <scope>NUCLEOTIDE SEQUENCE [LARGE SCALE GENOMIC DNA]</scope>
    <source>
        <strain evidence="3 4">HSL3-1</strain>
    </source>
</reference>
<dbReference type="NCBIfam" id="TIGR04336">
    <property type="entry name" value="AmmeMemoSam_B"/>
    <property type="match status" value="1"/>
</dbReference>
<dbReference type="CDD" id="cd07361">
    <property type="entry name" value="MEMO_like"/>
    <property type="match status" value="1"/>
</dbReference>
<dbReference type="Pfam" id="PF01875">
    <property type="entry name" value="Memo"/>
    <property type="match status" value="1"/>
</dbReference>
<comment type="similarity">
    <text evidence="1 2">Belongs to the MEMO1 family.</text>
</comment>
<dbReference type="PANTHER" id="PTHR11060">
    <property type="entry name" value="PROTEIN MEMO1"/>
    <property type="match status" value="1"/>
</dbReference>
<protein>
    <recommendedName>
        <fullName evidence="2">MEMO1 family protein WCY31_01750</fullName>
    </recommendedName>
</protein>
<name>A0ABZ3HA82_9BACT</name>
<proteinExistence type="inferred from homology"/>
<evidence type="ECO:0000313" key="3">
    <source>
        <dbReference type="EMBL" id="XAU15437.1"/>
    </source>
</evidence>
<dbReference type="Proteomes" id="UP001447842">
    <property type="component" value="Chromosome"/>
</dbReference>
<sequence length="259" mass="28783">MSARTTAHAGSFYPAQASEIERFFKAFEEMGNVDVPETPRALIVPHAGYMYSGFTAHLAFEQLRHSSAKRAIVIGPSHRVAFHGMSVSLFDEFATPLGALTIDKAYAERLKETYRLAFEPAMHMEHSTEVQMPFIKHYAPQLEVVEMVYGAFDPKTLGAIITDLLKDEENIVVISTDLSHFYTEEEANRLDNICLNAIDKREPSMMHSGCEACGAIGVEGVLIAAQNDDLNVKLLDYRTSSWATKDTSNVVGYTSAVFY</sequence>
<dbReference type="RefSeq" id="WP_345972917.1">
    <property type="nucleotide sequence ID" value="NZ_CP147920.1"/>
</dbReference>
<dbReference type="EMBL" id="CP147920">
    <property type="protein sequence ID" value="XAU15437.1"/>
    <property type="molecule type" value="Genomic_DNA"/>
</dbReference>
<keyword evidence="4" id="KW-1185">Reference proteome</keyword>
<evidence type="ECO:0000313" key="4">
    <source>
        <dbReference type="Proteomes" id="UP001447842"/>
    </source>
</evidence>
<evidence type="ECO:0000256" key="1">
    <source>
        <dbReference type="ARBA" id="ARBA00006315"/>
    </source>
</evidence>